<feature type="domain" description="PPM-type phosphatase" evidence="11">
    <location>
        <begin position="21"/>
        <end position="332"/>
    </location>
</feature>
<evidence type="ECO:0000256" key="5">
    <source>
        <dbReference type="ARBA" id="ARBA00022801"/>
    </source>
</evidence>
<comment type="cofactor">
    <cofactor evidence="2">
        <name>Mg(2+)</name>
        <dbReference type="ChEBI" id="CHEBI:18420"/>
    </cofactor>
</comment>
<dbReference type="Proteomes" id="UP001472677">
    <property type="component" value="Unassembled WGS sequence"/>
</dbReference>
<evidence type="ECO:0000256" key="7">
    <source>
        <dbReference type="ARBA" id="ARBA00022912"/>
    </source>
</evidence>
<dbReference type="InterPro" id="IPR000222">
    <property type="entry name" value="PP2C_BS"/>
</dbReference>
<feature type="region of interest" description="Disordered" evidence="10">
    <location>
        <begin position="339"/>
        <end position="372"/>
    </location>
</feature>
<dbReference type="SMART" id="SM00332">
    <property type="entry name" value="PP2Cc"/>
    <property type="match status" value="1"/>
</dbReference>
<comment type="cofactor">
    <cofactor evidence="1">
        <name>Mn(2+)</name>
        <dbReference type="ChEBI" id="CHEBI:29035"/>
    </cofactor>
</comment>
<keyword evidence="13" id="KW-1185">Reference proteome</keyword>
<comment type="similarity">
    <text evidence="9">Belongs to the PP2C family.</text>
</comment>
<keyword evidence="7 9" id="KW-0904">Protein phosphatase</keyword>
<feature type="compositionally biased region" description="Basic and acidic residues" evidence="10">
    <location>
        <begin position="345"/>
        <end position="356"/>
    </location>
</feature>
<evidence type="ECO:0000256" key="2">
    <source>
        <dbReference type="ARBA" id="ARBA00001946"/>
    </source>
</evidence>
<reference evidence="12 13" key="1">
    <citation type="journal article" date="2024" name="G3 (Bethesda)">
        <title>Genome assembly of Hibiscus sabdariffa L. provides insights into metabolisms of medicinal natural products.</title>
        <authorList>
            <person name="Kim T."/>
        </authorList>
    </citation>
    <scope>NUCLEOTIDE SEQUENCE [LARGE SCALE GENOMIC DNA]</scope>
    <source>
        <strain evidence="12">TK-2024</strain>
        <tissue evidence="12">Old leaves</tissue>
    </source>
</reference>
<keyword evidence="6" id="KW-0460">Magnesium</keyword>
<proteinExistence type="inferred from homology"/>
<evidence type="ECO:0000259" key="11">
    <source>
        <dbReference type="PROSITE" id="PS51746"/>
    </source>
</evidence>
<dbReference type="Gene3D" id="3.60.40.10">
    <property type="entry name" value="PPM-type phosphatase domain"/>
    <property type="match status" value="1"/>
</dbReference>
<dbReference type="SUPFAM" id="SSF81606">
    <property type="entry name" value="PP2C-like"/>
    <property type="match status" value="1"/>
</dbReference>
<dbReference type="PANTHER" id="PTHR47992">
    <property type="entry name" value="PROTEIN PHOSPHATASE"/>
    <property type="match status" value="1"/>
</dbReference>
<name>A0ABR2E294_9ROSI</name>
<dbReference type="PROSITE" id="PS01032">
    <property type="entry name" value="PPM_1"/>
    <property type="match status" value="1"/>
</dbReference>
<dbReference type="EC" id="3.1.3.16" evidence="3"/>
<sequence length="394" mass="43324">MSGGLEAVADTIVMNEESIPLWGSVSTIGKRKEMEDAISCIPRFTDIPIRMLGDHSSNGISQSNYFAIFDGHGGAQVSNYCQKHMHQLLSEEIASSTSDTSKECQLQWQKTFSNCNVKLDNQIRLIAPDSVGSTAVVALICASHIIVSNCGDSRAVLSRGKEVIALSKDDKVSPQVIDDSRAVCSLTFIDIFCIDLQPNREDELARIEAAGGKVLNWDGDRVFGILAVSRSIGDRYLKPWIIPEPDVVVIPRAREDEILILASDGFWDVISNEEACKVAWRRILMWYKKNGILMVDRGNVANPASQAAAKYLLKLAIKKRSEDNISIIVINFNRQAVPLPTPSGPEDKVSKTESAKRSPVTTPLNKECPNNLVRPTGMSYLSSDSLDHHPLQSC</sequence>
<evidence type="ECO:0000256" key="8">
    <source>
        <dbReference type="ARBA" id="ARBA00023211"/>
    </source>
</evidence>
<dbReference type="InterPro" id="IPR036457">
    <property type="entry name" value="PPM-type-like_dom_sf"/>
</dbReference>
<evidence type="ECO:0000256" key="4">
    <source>
        <dbReference type="ARBA" id="ARBA00022723"/>
    </source>
</evidence>
<evidence type="ECO:0000256" key="9">
    <source>
        <dbReference type="RuleBase" id="RU003465"/>
    </source>
</evidence>
<dbReference type="CDD" id="cd00143">
    <property type="entry name" value="PP2Cc"/>
    <property type="match status" value="1"/>
</dbReference>
<keyword evidence="5 9" id="KW-0378">Hydrolase</keyword>
<organism evidence="12 13">
    <name type="scientific">Hibiscus sabdariffa</name>
    <name type="common">roselle</name>
    <dbReference type="NCBI Taxonomy" id="183260"/>
    <lineage>
        <taxon>Eukaryota</taxon>
        <taxon>Viridiplantae</taxon>
        <taxon>Streptophyta</taxon>
        <taxon>Embryophyta</taxon>
        <taxon>Tracheophyta</taxon>
        <taxon>Spermatophyta</taxon>
        <taxon>Magnoliopsida</taxon>
        <taxon>eudicotyledons</taxon>
        <taxon>Gunneridae</taxon>
        <taxon>Pentapetalae</taxon>
        <taxon>rosids</taxon>
        <taxon>malvids</taxon>
        <taxon>Malvales</taxon>
        <taxon>Malvaceae</taxon>
        <taxon>Malvoideae</taxon>
        <taxon>Hibiscus</taxon>
    </lineage>
</organism>
<evidence type="ECO:0000256" key="10">
    <source>
        <dbReference type="SAM" id="MobiDB-lite"/>
    </source>
</evidence>
<dbReference type="InterPro" id="IPR015655">
    <property type="entry name" value="PP2C"/>
</dbReference>
<dbReference type="Pfam" id="PF00481">
    <property type="entry name" value="PP2C"/>
    <property type="match status" value="2"/>
</dbReference>
<dbReference type="InterPro" id="IPR001932">
    <property type="entry name" value="PPM-type_phosphatase-like_dom"/>
</dbReference>
<evidence type="ECO:0000256" key="3">
    <source>
        <dbReference type="ARBA" id="ARBA00013081"/>
    </source>
</evidence>
<dbReference type="EMBL" id="JBBPBM010000020">
    <property type="protein sequence ID" value="KAK8551310.1"/>
    <property type="molecule type" value="Genomic_DNA"/>
</dbReference>
<evidence type="ECO:0000256" key="1">
    <source>
        <dbReference type="ARBA" id="ARBA00001936"/>
    </source>
</evidence>
<comment type="caution">
    <text evidence="12">The sequence shown here is derived from an EMBL/GenBank/DDBJ whole genome shotgun (WGS) entry which is preliminary data.</text>
</comment>
<evidence type="ECO:0000313" key="13">
    <source>
        <dbReference type="Proteomes" id="UP001472677"/>
    </source>
</evidence>
<evidence type="ECO:0000256" key="6">
    <source>
        <dbReference type="ARBA" id="ARBA00022842"/>
    </source>
</evidence>
<protein>
    <recommendedName>
        <fullName evidence="3">protein-serine/threonine phosphatase</fullName>
        <ecNumber evidence="3">3.1.3.16</ecNumber>
    </recommendedName>
</protein>
<gene>
    <name evidence="12" type="ORF">V6N12_039958</name>
</gene>
<dbReference type="PROSITE" id="PS51746">
    <property type="entry name" value="PPM_2"/>
    <property type="match status" value="1"/>
</dbReference>
<keyword evidence="4" id="KW-0479">Metal-binding</keyword>
<accession>A0ABR2E294</accession>
<keyword evidence="8" id="KW-0464">Manganese</keyword>
<evidence type="ECO:0000313" key="12">
    <source>
        <dbReference type="EMBL" id="KAK8551310.1"/>
    </source>
</evidence>